<sequence>MDTWTVVRFPEENTVEVVPTVWLNKGMCYWPPYTEAQLKDAIGKQESPEPEWSQYQFTHLRNNVFVYYIYPIVSKTQPLVPLLIPTSPERTLPATILPVPTLPVPIASSLKPNYKGLERYKTAAVQPHPTEDSKAKPDLSITYMIKIVKDLALLKRMVAELAEKIESLEHKLKHKPDEEEAEESMFTNLNLPVNSDDDMEVLEQYLLDPNNMKAAIRQLCSFGGKTIYEFIYRASEKIITN</sequence>
<dbReference type="Proteomes" id="UP001154078">
    <property type="component" value="Chromosome 8"/>
</dbReference>
<organism evidence="1 2">
    <name type="scientific">Brassicogethes aeneus</name>
    <name type="common">Rape pollen beetle</name>
    <name type="synonym">Meligethes aeneus</name>
    <dbReference type="NCBI Taxonomy" id="1431903"/>
    <lineage>
        <taxon>Eukaryota</taxon>
        <taxon>Metazoa</taxon>
        <taxon>Ecdysozoa</taxon>
        <taxon>Arthropoda</taxon>
        <taxon>Hexapoda</taxon>
        <taxon>Insecta</taxon>
        <taxon>Pterygota</taxon>
        <taxon>Neoptera</taxon>
        <taxon>Endopterygota</taxon>
        <taxon>Coleoptera</taxon>
        <taxon>Polyphaga</taxon>
        <taxon>Cucujiformia</taxon>
        <taxon>Nitidulidae</taxon>
        <taxon>Meligethinae</taxon>
        <taxon>Brassicogethes</taxon>
    </lineage>
</organism>
<dbReference type="EMBL" id="OV121139">
    <property type="protein sequence ID" value="CAH0562955.1"/>
    <property type="molecule type" value="Genomic_DNA"/>
</dbReference>
<evidence type="ECO:0000313" key="2">
    <source>
        <dbReference type="Proteomes" id="UP001154078"/>
    </source>
</evidence>
<proteinExistence type="predicted"/>
<reference evidence="1" key="1">
    <citation type="submission" date="2021-12" db="EMBL/GenBank/DDBJ databases">
        <authorList>
            <person name="King R."/>
        </authorList>
    </citation>
    <scope>NUCLEOTIDE SEQUENCE</scope>
</reference>
<name>A0A9P0BF38_BRAAE</name>
<dbReference type="AlphaFoldDB" id="A0A9P0BF38"/>
<dbReference type="OrthoDB" id="6779016at2759"/>
<dbReference type="PANTHER" id="PTHR34153:SF2">
    <property type="entry name" value="SI:CH211-262H13.3-RELATED"/>
    <property type="match status" value="1"/>
</dbReference>
<gene>
    <name evidence="1" type="ORF">MELIAE_LOCUS11962</name>
</gene>
<protein>
    <submittedName>
        <fullName evidence="1">Uncharacterized protein</fullName>
    </submittedName>
</protein>
<evidence type="ECO:0000313" key="1">
    <source>
        <dbReference type="EMBL" id="CAH0562955.1"/>
    </source>
</evidence>
<accession>A0A9P0BF38</accession>
<dbReference type="PANTHER" id="PTHR34153">
    <property type="entry name" value="SI:CH211-262H13.3-RELATED-RELATED"/>
    <property type="match status" value="1"/>
</dbReference>
<keyword evidence="2" id="KW-1185">Reference proteome</keyword>